<keyword evidence="3" id="KW-1185">Reference proteome</keyword>
<organism evidence="2 3">
    <name type="scientific">Pontiella desulfatans</name>
    <dbReference type="NCBI Taxonomy" id="2750659"/>
    <lineage>
        <taxon>Bacteria</taxon>
        <taxon>Pseudomonadati</taxon>
        <taxon>Kiritimatiellota</taxon>
        <taxon>Kiritimatiellia</taxon>
        <taxon>Kiritimatiellales</taxon>
        <taxon>Pontiellaceae</taxon>
        <taxon>Pontiella</taxon>
    </lineage>
</organism>
<evidence type="ECO:0000256" key="1">
    <source>
        <dbReference type="SAM" id="Phobius"/>
    </source>
</evidence>
<keyword evidence="1" id="KW-0472">Membrane</keyword>
<reference evidence="2 3" key="1">
    <citation type="submission" date="2019-04" db="EMBL/GenBank/DDBJ databases">
        <authorList>
            <person name="Van Vliet M D."/>
        </authorList>
    </citation>
    <scope>NUCLEOTIDE SEQUENCE [LARGE SCALE GENOMIC DNA]</scope>
    <source>
        <strain evidence="2 3">F1</strain>
    </source>
</reference>
<evidence type="ECO:0000313" key="3">
    <source>
        <dbReference type="Proteomes" id="UP000366872"/>
    </source>
</evidence>
<feature type="transmembrane region" description="Helical" evidence="1">
    <location>
        <begin position="27"/>
        <end position="46"/>
    </location>
</feature>
<dbReference type="EMBL" id="CAAHFG010000004">
    <property type="protein sequence ID" value="VGO16908.1"/>
    <property type="molecule type" value="Genomic_DNA"/>
</dbReference>
<evidence type="ECO:0000313" key="2">
    <source>
        <dbReference type="EMBL" id="VGO16908.1"/>
    </source>
</evidence>
<keyword evidence="1" id="KW-0812">Transmembrane</keyword>
<dbReference type="Proteomes" id="UP000366872">
    <property type="component" value="Unassembled WGS sequence"/>
</dbReference>
<protein>
    <submittedName>
        <fullName evidence="2">Uncharacterized protein</fullName>
    </submittedName>
</protein>
<name>A0A6C2U9Y6_PONDE</name>
<accession>A0A6C2U9Y6</accession>
<dbReference type="RefSeq" id="WP_136082422.1">
    <property type="nucleotide sequence ID" value="NZ_CAAHFG010000004.1"/>
</dbReference>
<dbReference type="AlphaFoldDB" id="A0A6C2U9Y6"/>
<sequence length="357" mass="40034">MYDDDYDEYGDYPPRPRRPVRRLRVSLQWKFALGALLVLMLVSLRFCSRGRQKPNTELPRTQTVKVVSWQEVDVRIRAAVLSAHDKAVRHAETAVGQWIRQLRSRTDGYCEYVLSYWNQNAWAMKSIGYVLADLPPVEALAGEQPSARERLGKQIEEAYAARVLQPQSAQLKVEAVTRECIEVYLLELSTQLKGLQADFMIPDMEWERHLANVSDLTLAIIEGGPRQVPVVTKATIAGGGLAVARVARASAGQVRALVLRTTGKHLVEGGAGMVGRKVVRGGAWWLAVGLMAWDVVDHARLRHENEPVLRAALNGYLDELELYVLHDPDAGIIQTLERVQREMLRELEESESGKGEP</sequence>
<keyword evidence="1" id="KW-1133">Transmembrane helix</keyword>
<gene>
    <name evidence="2" type="ORF">PDESU_05500</name>
</gene>
<proteinExistence type="predicted"/>